<organism evidence="2 3">
    <name type="scientific">Adhaeribacter radiodurans</name>
    <dbReference type="NCBI Taxonomy" id="2745197"/>
    <lineage>
        <taxon>Bacteria</taxon>
        <taxon>Pseudomonadati</taxon>
        <taxon>Bacteroidota</taxon>
        <taxon>Cytophagia</taxon>
        <taxon>Cytophagales</taxon>
        <taxon>Hymenobacteraceae</taxon>
        <taxon>Adhaeribacter</taxon>
    </lineage>
</organism>
<feature type="transmembrane region" description="Helical" evidence="1">
    <location>
        <begin position="12"/>
        <end position="30"/>
    </location>
</feature>
<keyword evidence="3" id="KW-1185">Reference proteome</keyword>
<dbReference type="AlphaFoldDB" id="A0A7L7LDV6"/>
<dbReference type="Pfam" id="PF04240">
    <property type="entry name" value="Caroten_synth"/>
    <property type="match status" value="1"/>
</dbReference>
<dbReference type="EMBL" id="CP055153">
    <property type="protein sequence ID" value="QMU30963.1"/>
    <property type="molecule type" value="Genomic_DNA"/>
</dbReference>
<feature type="transmembrane region" description="Helical" evidence="1">
    <location>
        <begin position="162"/>
        <end position="185"/>
    </location>
</feature>
<dbReference type="RefSeq" id="WP_182413405.1">
    <property type="nucleotide sequence ID" value="NZ_CP055153.1"/>
</dbReference>
<dbReference type="PANTHER" id="PTHR39419">
    <property type="entry name" value="SLL0814 PROTEIN"/>
    <property type="match status" value="1"/>
</dbReference>
<dbReference type="Proteomes" id="UP000514509">
    <property type="component" value="Chromosome"/>
</dbReference>
<dbReference type="PANTHER" id="PTHR39419:SF1">
    <property type="entry name" value="SLL0814 PROTEIN"/>
    <property type="match status" value="1"/>
</dbReference>
<dbReference type="InterPro" id="IPR007354">
    <property type="entry name" value="CruF-like"/>
</dbReference>
<accession>A0A7L7LDV6</accession>
<feature type="transmembrane region" description="Helical" evidence="1">
    <location>
        <begin position="132"/>
        <end position="150"/>
    </location>
</feature>
<keyword evidence="1" id="KW-0812">Transmembrane</keyword>
<protein>
    <submittedName>
        <fullName evidence="2">Carotenoid biosynthesis protein</fullName>
    </submittedName>
</protein>
<name>A0A7L7LDV6_9BACT</name>
<evidence type="ECO:0000313" key="3">
    <source>
        <dbReference type="Proteomes" id="UP000514509"/>
    </source>
</evidence>
<keyword evidence="1" id="KW-0472">Membrane</keyword>
<dbReference type="KEGG" id="add:HUW48_24360"/>
<evidence type="ECO:0000256" key="1">
    <source>
        <dbReference type="SAM" id="Phobius"/>
    </source>
</evidence>
<feature type="transmembrane region" description="Helical" evidence="1">
    <location>
        <begin position="64"/>
        <end position="89"/>
    </location>
</feature>
<keyword evidence="1" id="KW-1133">Transmembrane helix</keyword>
<proteinExistence type="predicted"/>
<reference evidence="2 3" key="2">
    <citation type="submission" date="2020-08" db="EMBL/GenBank/DDBJ databases">
        <title>Adhaeribacter dokdonensis sp. nov., isolated from the rhizosphere of Elymus tsukushiensis, a plant native to the Dokdo Islands, Republic of Korea.</title>
        <authorList>
            <person name="Ghim S.Y."/>
        </authorList>
    </citation>
    <scope>NUCLEOTIDE SEQUENCE [LARGE SCALE GENOMIC DNA]</scope>
    <source>
        <strain evidence="2 3">KUDC8001</strain>
    </source>
</reference>
<feature type="transmembrane region" description="Helical" evidence="1">
    <location>
        <begin position="101"/>
        <end position="120"/>
    </location>
</feature>
<reference evidence="2 3" key="1">
    <citation type="submission" date="2020-06" db="EMBL/GenBank/DDBJ databases">
        <authorList>
            <person name="Hwang Y.J."/>
        </authorList>
    </citation>
    <scope>NUCLEOTIDE SEQUENCE [LARGE SCALE GENOMIC DNA]</scope>
    <source>
        <strain evidence="2 3">KUDC8001</strain>
    </source>
</reference>
<evidence type="ECO:0000313" key="2">
    <source>
        <dbReference type="EMBL" id="QMU30963.1"/>
    </source>
</evidence>
<feature type="transmembrane region" description="Helical" evidence="1">
    <location>
        <begin position="36"/>
        <end position="57"/>
    </location>
</feature>
<gene>
    <name evidence="2" type="ORF">HUW48_24360</name>
</gene>
<feature type="transmembrane region" description="Helical" evidence="1">
    <location>
        <begin position="197"/>
        <end position="215"/>
    </location>
</feature>
<sequence length="216" mass="24907">MNPYLPVKRKELLAIFVLVIFYAVGFYGLVFSNYQALFLSLVPFNLLLTNLILFFFHQDFSRPFWLFAFIVFSVGFLAEVIGIHTALLFGHYTYGAALGWQLFKVPLIIGLNWLMLVYTAGHTVNYLGRFTWWIKAVLGAALMVALDYFIEPVAVHLDFWSWQANVIPLSNFVGWFLVALVLQIYFQQAAFRKTNSLAPFVFLLQFLFFGALSWVI</sequence>